<dbReference type="RefSeq" id="WP_106589310.1">
    <property type="nucleotide sequence ID" value="NZ_PYAV01000010.1"/>
</dbReference>
<proteinExistence type="predicted"/>
<comment type="caution">
    <text evidence="1">The sequence shown here is derived from an EMBL/GenBank/DDBJ whole genome shotgun (WGS) entry which is preliminary data.</text>
</comment>
<reference evidence="1 2" key="1">
    <citation type="submission" date="2018-03" db="EMBL/GenBank/DDBJ databases">
        <title>Genomic Encyclopedia of Type Strains, Phase III (KMG-III): the genomes of soil and plant-associated and newly described type strains.</title>
        <authorList>
            <person name="Whitman W."/>
        </authorList>
    </citation>
    <scope>NUCLEOTIDE SEQUENCE [LARGE SCALE GENOMIC DNA]</scope>
    <source>
        <strain evidence="1 2">CGMCC 1.07653</strain>
    </source>
</reference>
<accession>A0A2P8HBQ4</accession>
<organism evidence="1 2">
    <name type="scientific">Salsuginibacillus halophilus</name>
    <dbReference type="NCBI Taxonomy" id="517424"/>
    <lineage>
        <taxon>Bacteria</taxon>
        <taxon>Bacillati</taxon>
        <taxon>Bacillota</taxon>
        <taxon>Bacilli</taxon>
        <taxon>Bacillales</taxon>
        <taxon>Bacillaceae</taxon>
        <taxon>Salsuginibacillus</taxon>
    </lineage>
</organism>
<dbReference type="EMBL" id="PYAV01000010">
    <property type="protein sequence ID" value="PSL43653.1"/>
    <property type="molecule type" value="Genomic_DNA"/>
</dbReference>
<sequence length="147" mass="17119">MFRKKKQEEQAEYPEQSISVEEVQKAIQTLANTLPIGVSLRTFVHEDHSIDYELLKPVLKAVPRETYYMSKETYEIFSDPEIPKQMDQVQRAVDQYFQRTGGIPVAEADTSGKVSYLLIRDFLREEPDISFYVDDQMLVSLQPPENR</sequence>
<evidence type="ECO:0000313" key="1">
    <source>
        <dbReference type="EMBL" id="PSL43653.1"/>
    </source>
</evidence>
<keyword evidence="2" id="KW-1185">Reference proteome</keyword>
<dbReference type="AlphaFoldDB" id="A0A2P8HBQ4"/>
<protein>
    <submittedName>
        <fullName evidence="1">Uncharacterized protein DUF3939</fullName>
    </submittedName>
</protein>
<name>A0A2P8HBQ4_9BACI</name>
<dbReference type="Proteomes" id="UP000242310">
    <property type="component" value="Unassembled WGS sequence"/>
</dbReference>
<gene>
    <name evidence="1" type="ORF">B0H94_110129</name>
</gene>
<evidence type="ECO:0000313" key="2">
    <source>
        <dbReference type="Proteomes" id="UP000242310"/>
    </source>
</evidence>
<dbReference type="OrthoDB" id="2352834at2"/>
<dbReference type="InterPro" id="IPR025071">
    <property type="entry name" value="DUF3939"/>
</dbReference>
<dbReference type="Pfam" id="PF13075">
    <property type="entry name" value="DUF3939"/>
    <property type="match status" value="1"/>
</dbReference>